<evidence type="ECO:0000259" key="4">
    <source>
        <dbReference type="Pfam" id="PF03389"/>
    </source>
</evidence>
<keyword evidence="3" id="KW-0175">Coiled coil</keyword>
<feature type="domain" description="MobA/MobL protein" evidence="4">
    <location>
        <begin position="82"/>
        <end position="232"/>
    </location>
</feature>
<comment type="similarity">
    <text evidence="1">Belongs to the MobA/MobL family.</text>
</comment>
<protein>
    <submittedName>
        <fullName evidence="5">MobA/MobL family protein</fullName>
    </submittedName>
</protein>
<reference evidence="5 6" key="1">
    <citation type="submission" date="2019-08" db="EMBL/GenBank/DDBJ databases">
        <title>In-depth cultivation of the pig gut microbiome towards novel bacterial diversity and tailored functional studies.</title>
        <authorList>
            <person name="Wylensek D."/>
            <person name="Hitch T.C.A."/>
            <person name="Clavel T."/>
        </authorList>
    </citation>
    <scope>NUCLEOTIDE SEQUENCE [LARGE SCALE GENOMIC DNA]</scope>
    <source>
        <strain evidence="5 6">BSM-380-WT-5A</strain>
    </source>
</reference>
<feature type="coiled-coil region" evidence="3">
    <location>
        <begin position="366"/>
        <end position="477"/>
    </location>
</feature>
<accession>A0A7X2P4S0</accession>
<gene>
    <name evidence="5" type="ORF">FYJ57_09610</name>
</gene>
<evidence type="ECO:0000256" key="1">
    <source>
        <dbReference type="ARBA" id="ARBA00010873"/>
    </source>
</evidence>
<dbReference type="AlphaFoldDB" id="A0A7X2P4S0"/>
<sequence>MTIFFGSVSGRKGGIVNRRNHSFVMESKLHDVKGRVDYISSPKRQENLYAVFSNVEDHYWDLLSDQNQRDFAKSGTEGTCIEARELIIMLPPSLIEYDHELLLKYITSVFLEKYDVGCCAALHHNKSKTNLHIHLIFSEREIRQEVEWKIASRNMFYNEKGKHVRTKKEILDEDGNLRPGCKIIKKREVYETNFFQPKKEEFKSNAFLENMKQVMTDAINEIVKDENEKLQVFQKGGPYLATKKIGKNNPKEAEIRADNYLRQEWNRNVDRALLTGASEVEVMMAKQSQIDEPVAESLREHGQDPKLFTVILQKAVGYLRGFVEFLRETKYCDRDSEGNPLLAHDVRIDITPEPLPAKPKGERPASEKQEAEVMRLQQILNKMKKQEQKIYAIEKAVVKLEKDLKEVKKKWFHKKERKELEGKIDAKKAQLEKAKDTLDLIPAQHGYQNALEVTKAMKAARVELKKVQQAQKEWDAQEFKREKLYLTIPANVSNMRAWDVQKSTGQKRSIHERLEEKKRQGQNVDYVRQQKIHNRDCL</sequence>
<dbReference type="Proteomes" id="UP000440513">
    <property type="component" value="Unassembled WGS sequence"/>
</dbReference>
<keyword evidence="6" id="KW-1185">Reference proteome</keyword>
<organism evidence="5 6">
    <name type="scientific">Oliverpabstia intestinalis</name>
    <dbReference type="NCBI Taxonomy" id="2606633"/>
    <lineage>
        <taxon>Bacteria</taxon>
        <taxon>Bacillati</taxon>
        <taxon>Bacillota</taxon>
        <taxon>Clostridia</taxon>
        <taxon>Lachnospirales</taxon>
        <taxon>Lachnospiraceae</taxon>
        <taxon>Oliverpabstia</taxon>
    </lineage>
</organism>
<evidence type="ECO:0000256" key="2">
    <source>
        <dbReference type="ARBA" id="ARBA00022971"/>
    </source>
</evidence>
<comment type="caution">
    <text evidence="5">The sequence shown here is derived from an EMBL/GenBank/DDBJ whole genome shotgun (WGS) entry which is preliminary data.</text>
</comment>
<name>A0A7X2P4S0_9FIRM</name>
<evidence type="ECO:0000313" key="6">
    <source>
        <dbReference type="Proteomes" id="UP000440513"/>
    </source>
</evidence>
<keyword evidence="2" id="KW-0184">Conjugation</keyword>
<dbReference type="EMBL" id="VUMS01000016">
    <property type="protein sequence ID" value="MST66972.1"/>
    <property type="molecule type" value="Genomic_DNA"/>
</dbReference>
<dbReference type="InterPro" id="IPR005053">
    <property type="entry name" value="MobA_MobL"/>
</dbReference>
<evidence type="ECO:0000256" key="3">
    <source>
        <dbReference type="SAM" id="Coils"/>
    </source>
</evidence>
<dbReference type="Pfam" id="PF03389">
    <property type="entry name" value="MobA_MobL"/>
    <property type="match status" value="1"/>
</dbReference>
<evidence type="ECO:0000313" key="5">
    <source>
        <dbReference type="EMBL" id="MST66972.1"/>
    </source>
</evidence>
<proteinExistence type="inferred from homology"/>
<dbReference type="Gene3D" id="3.30.930.30">
    <property type="match status" value="1"/>
</dbReference>